<gene>
    <name evidence="2" type="ORF">Pan153_25810</name>
</gene>
<proteinExistence type="predicted"/>
<dbReference type="PANTHER" id="PTHR40076:SF1">
    <property type="entry name" value="MEMBRANE PROTEIN"/>
    <property type="match status" value="1"/>
</dbReference>
<feature type="transmembrane region" description="Helical" evidence="1">
    <location>
        <begin position="291"/>
        <end position="324"/>
    </location>
</feature>
<dbReference type="AlphaFoldDB" id="A0A518FNT3"/>
<protein>
    <submittedName>
        <fullName evidence="2">Double zinc ribbon</fullName>
    </submittedName>
</protein>
<keyword evidence="1" id="KW-0812">Transmembrane</keyword>
<reference evidence="2 3" key="1">
    <citation type="submission" date="2019-02" db="EMBL/GenBank/DDBJ databases">
        <title>Deep-cultivation of Planctomycetes and their phenomic and genomic characterization uncovers novel biology.</title>
        <authorList>
            <person name="Wiegand S."/>
            <person name="Jogler M."/>
            <person name="Boedeker C."/>
            <person name="Pinto D."/>
            <person name="Vollmers J."/>
            <person name="Rivas-Marin E."/>
            <person name="Kohn T."/>
            <person name="Peeters S.H."/>
            <person name="Heuer A."/>
            <person name="Rast P."/>
            <person name="Oberbeckmann S."/>
            <person name="Bunk B."/>
            <person name="Jeske O."/>
            <person name="Meyerdierks A."/>
            <person name="Storesund J.E."/>
            <person name="Kallscheuer N."/>
            <person name="Luecker S."/>
            <person name="Lage O.M."/>
            <person name="Pohl T."/>
            <person name="Merkel B.J."/>
            <person name="Hornburger P."/>
            <person name="Mueller R.-W."/>
            <person name="Bruemmer F."/>
            <person name="Labrenz M."/>
            <person name="Spormann A.M."/>
            <person name="Op den Camp H."/>
            <person name="Overmann J."/>
            <person name="Amann R."/>
            <person name="Jetten M.S.M."/>
            <person name="Mascher T."/>
            <person name="Medema M.H."/>
            <person name="Devos D.P."/>
            <person name="Kaster A.-K."/>
            <person name="Ovreas L."/>
            <person name="Rohde M."/>
            <person name="Galperin M.Y."/>
            <person name="Jogler C."/>
        </authorList>
    </citation>
    <scope>NUCLEOTIDE SEQUENCE [LARGE SCALE GENOMIC DNA]</scope>
    <source>
        <strain evidence="2 3">Pan153</strain>
    </source>
</reference>
<feature type="transmembrane region" description="Helical" evidence="1">
    <location>
        <begin position="136"/>
        <end position="160"/>
    </location>
</feature>
<dbReference type="PANTHER" id="PTHR40076">
    <property type="entry name" value="MEMBRANE PROTEIN-RELATED"/>
    <property type="match status" value="1"/>
</dbReference>
<evidence type="ECO:0000313" key="2">
    <source>
        <dbReference type="EMBL" id="QDV17925.1"/>
    </source>
</evidence>
<sequence length="337" mass="36593">MTIEFSCSHCNKVLKTSDDKAGRRAKCPQCGEAVTVPMPDVPASEDDGFDEFDAPVPEESSFLGEQTVSEEESFLAGSKTVCPMCGEDVPAGAVKCEYCGETLKASSGSGRGAWEPRVFNISDTFSRAWELYKANLGLAIAIPLVAGSVYMVASSVIGFFMQIIQVSIMQAGGRGEGTMVAIFLLLLLQNAMVFLVYMYFQLGGQIVFLKIVRGENPEFNELFSGGPYLGRMILCSLVYGLVVLLGYVALIIPGIIFSLMFWPFSFILIDRNLPGIDSFTKAKDVMVGNKLGFFGLSLLLGLITLVGGVVTLFFGLIFIIPFTYMVQTVAYAEMTNQ</sequence>
<organism evidence="2 3">
    <name type="scientific">Gimesia panareensis</name>
    <dbReference type="NCBI Taxonomy" id="2527978"/>
    <lineage>
        <taxon>Bacteria</taxon>
        <taxon>Pseudomonadati</taxon>
        <taxon>Planctomycetota</taxon>
        <taxon>Planctomycetia</taxon>
        <taxon>Planctomycetales</taxon>
        <taxon>Planctomycetaceae</taxon>
        <taxon>Gimesia</taxon>
    </lineage>
</organism>
<dbReference type="EMBL" id="CP036317">
    <property type="protein sequence ID" value="QDV17925.1"/>
    <property type="molecule type" value="Genomic_DNA"/>
</dbReference>
<evidence type="ECO:0000313" key="3">
    <source>
        <dbReference type="Proteomes" id="UP000320839"/>
    </source>
</evidence>
<evidence type="ECO:0000256" key="1">
    <source>
        <dbReference type="SAM" id="Phobius"/>
    </source>
</evidence>
<keyword evidence="1" id="KW-1133">Transmembrane helix</keyword>
<keyword evidence="1" id="KW-0472">Membrane</keyword>
<dbReference type="InterPro" id="IPR010380">
    <property type="entry name" value="DUF975"/>
</dbReference>
<feature type="transmembrane region" description="Helical" evidence="1">
    <location>
        <begin position="237"/>
        <end position="270"/>
    </location>
</feature>
<name>A0A518FNT3_9PLAN</name>
<dbReference type="Proteomes" id="UP000320839">
    <property type="component" value="Chromosome"/>
</dbReference>
<feature type="transmembrane region" description="Helical" evidence="1">
    <location>
        <begin position="180"/>
        <end position="200"/>
    </location>
</feature>
<accession>A0A518FNT3</accession>